<dbReference type="InterPro" id="IPR004625">
    <property type="entry name" value="PyrdxlKinase"/>
</dbReference>
<name>B4H1N3_DROPE</name>
<dbReference type="PANTHER" id="PTHR10534">
    <property type="entry name" value="PYRIDOXAL KINASE"/>
    <property type="match status" value="1"/>
</dbReference>
<dbReference type="PhylomeDB" id="B4H1N3"/>
<evidence type="ECO:0000256" key="6">
    <source>
        <dbReference type="ARBA" id="ARBA00022840"/>
    </source>
</evidence>
<dbReference type="GO" id="GO:0005524">
    <property type="term" value="F:ATP binding"/>
    <property type="evidence" value="ECO:0007669"/>
    <property type="project" value="UniProtKB-KW"/>
</dbReference>
<evidence type="ECO:0000256" key="1">
    <source>
        <dbReference type="ARBA" id="ARBA00008805"/>
    </source>
</evidence>
<dbReference type="HOGENOM" id="CLU_922194_0_0_1"/>
<dbReference type="GO" id="GO:0005829">
    <property type="term" value="C:cytosol"/>
    <property type="evidence" value="ECO:0007669"/>
    <property type="project" value="TreeGrafter"/>
</dbReference>
<dbReference type="GO" id="GO:0009443">
    <property type="term" value="P:pyridoxal 5'-phosphate salvage"/>
    <property type="evidence" value="ECO:0007669"/>
    <property type="project" value="InterPro"/>
</dbReference>
<feature type="region of interest" description="Disordered" evidence="8">
    <location>
        <begin position="186"/>
        <end position="211"/>
    </location>
</feature>
<organism evidence="11">
    <name type="scientific">Drosophila persimilis</name>
    <name type="common">Fruit fly</name>
    <dbReference type="NCBI Taxonomy" id="7234"/>
    <lineage>
        <taxon>Eukaryota</taxon>
        <taxon>Metazoa</taxon>
        <taxon>Ecdysozoa</taxon>
        <taxon>Arthropoda</taxon>
        <taxon>Hexapoda</taxon>
        <taxon>Insecta</taxon>
        <taxon>Pterygota</taxon>
        <taxon>Neoptera</taxon>
        <taxon>Endopterygota</taxon>
        <taxon>Diptera</taxon>
        <taxon>Brachycera</taxon>
        <taxon>Muscomorpha</taxon>
        <taxon>Ephydroidea</taxon>
        <taxon>Drosophilidae</taxon>
        <taxon>Drosophila</taxon>
        <taxon>Sophophora</taxon>
    </lineage>
</organism>
<reference evidence="10 11" key="1">
    <citation type="journal article" date="2007" name="Nature">
        <title>Evolution of genes and genomes on the Drosophila phylogeny.</title>
        <authorList>
            <consortium name="Drosophila 12 Genomes Consortium"/>
            <person name="Clark A.G."/>
            <person name="Eisen M.B."/>
            <person name="Smith D.R."/>
            <person name="Bergman C.M."/>
            <person name="Oliver B."/>
            <person name="Markow T.A."/>
            <person name="Kaufman T.C."/>
            <person name="Kellis M."/>
            <person name="Gelbart W."/>
            <person name="Iyer V.N."/>
            <person name="Pollard D.A."/>
            <person name="Sackton T.B."/>
            <person name="Larracuente A.M."/>
            <person name="Singh N.D."/>
            <person name="Abad J.P."/>
            <person name="Abt D.N."/>
            <person name="Adryan B."/>
            <person name="Aguade M."/>
            <person name="Akashi H."/>
            <person name="Anderson W.W."/>
            <person name="Aquadro C.F."/>
            <person name="Ardell D.H."/>
            <person name="Arguello R."/>
            <person name="Artieri C.G."/>
            <person name="Barbash D.A."/>
            <person name="Barker D."/>
            <person name="Barsanti P."/>
            <person name="Batterham P."/>
            <person name="Batzoglou S."/>
            <person name="Begun D."/>
            <person name="Bhutkar A."/>
            <person name="Blanco E."/>
            <person name="Bosak S.A."/>
            <person name="Bradley R.K."/>
            <person name="Brand A.D."/>
            <person name="Brent M.R."/>
            <person name="Brooks A.N."/>
            <person name="Brown R.H."/>
            <person name="Butlin R.K."/>
            <person name="Caggese C."/>
            <person name="Calvi B.R."/>
            <person name="Bernardo de Carvalho A."/>
            <person name="Caspi A."/>
            <person name="Castrezana S."/>
            <person name="Celniker S.E."/>
            <person name="Chang J.L."/>
            <person name="Chapple C."/>
            <person name="Chatterji S."/>
            <person name="Chinwalla A."/>
            <person name="Civetta A."/>
            <person name="Clifton S.W."/>
            <person name="Comeron J.M."/>
            <person name="Costello J.C."/>
            <person name="Coyne J.A."/>
            <person name="Daub J."/>
            <person name="David R.G."/>
            <person name="Delcher A.L."/>
            <person name="Delehaunty K."/>
            <person name="Do C.B."/>
            <person name="Ebling H."/>
            <person name="Edwards K."/>
            <person name="Eickbush T."/>
            <person name="Evans J.D."/>
            <person name="Filipski A."/>
            <person name="Findeiss S."/>
            <person name="Freyhult E."/>
            <person name="Fulton L."/>
            <person name="Fulton R."/>
            <person name="Garcia A.C."/>
            <person name="Gardiner A."/>
            <person name="Garfield D.A."/>
            <person name="Garvin B.E."/>
            <person name="Gibson G."/>
            <person name="Gilbert D."/>
            <person name="Gnerre S."/>
            <person name="Godfrey J."/>
            <person name="Good R."/>
            <person name="Gotea V."/>
            <person name="Gravely B."/>
            <person name="Greenberg A.J."/>
            <person name="Griffiths-Jones S."/>
            <person name="Gross S."/>
            <person name="Guigo R."/>
            <person name="Gustafson E.A."/>
            <person name="Haerty W."/>
            <person name="Hahn M.W."/>
            <person name="Halligan D.L."/>
            <person name="Halpern A.L."/>
            <person name="Halter G.M."/>
            <person name="Han M.V."/>
            <person name="Heger A."/>
            <person name="Hillier L."/>
            <person name="Hinrichs A.S."/>
            <person name="Holmes I."/>
            <person name="Hoskins R.A."/>
            <person name="Hubisz M.J."/>
            <person name="Hultmark D."/>
            <person name="Huntley M.A."/>
            <person name="Jaffe D.B."/>
            <person name="Jagadeeshan S."/>
            <person name="Jeck W.R."/>
            <person name="Johnson J."/>
            <person name="Jones C.D."/>
            <person name="Jordan W.C."/>
            <person name="Karpen G.H."/>
            <person name="Kataoka E."/>
            <person name="Keightley P.D."/>
            <person name="Kheradpour P."/>
            <person name="Kirkness E.F."/>
            <person name="Koerich L.B."/>
            <person name="Kristiansen K."/>
            <person name="Kudrna D."/>
            <person name="Kulathinal R.J."/>
            <person name="Kumar S."/>
            <person name="Kwok R."/>
            <person name="Lander E."/>
            <person name="Langley C.H."/>
            <person name="Lapoint R."/>
            <person name="Lazzaro B.P."/>
            <person name="Lee S.J."/>
            <person name="Levesque L."/>
            <person name="Li R."/>
            <person name="Lin C.F."/>
            <person name="Lin M.F."/>
            <person name="Lindblad-Toh K."/>
            <person name="Llopart A."/>
            <person name="Long M."/>
            <person name="Low L."/>
            <person name="Lozovsky E."/>
            <person name="Lu J."/>
            <person name="Luo M."/>
            <person name="Machado C.A."/>
            <person name="Makalowski W."/>
            <person name="Marzo M."/>
            <person name="Matsuda M."/>
            <person name="Matzkin L."/>
            <person name="McAllister B."/>
            <person name="McBride C.S."/>
            <person name="McKernan B."/>
            <person name="McKernan K."/>
            <person name="Mendez-Lago M."/>
            <person name="Minx P."/>
            <person name="Mollenhauer M.U."/>
            <person name="Montooth K."/>
            <person name="Mount S.M."/>
            <person name="Mu X."/>
            <person name="Myers E."/>
            <person name="Negre B."/>
            <person name="Newfeld S."/>
            <person name="Nielsen R."/>
            <person name="Noor M.A."/>
            <person name="O'Grady P."/>
            <person name="Pachter L."/>
            <person name="Papaceit M."/>
            <person name="Parisi M.J."/>
            <person name="Parisi M."/>
            <person name="Parts L."/>
            <person name="Pedersen J.S."/>
            <person name="Pesole G."/>
            <person name="Phillippy A.M."/>
            <person name="Ponting C.P."/>
            <person name="Pop M."/>
            <person name="Porcelli D."/>
            <person name="Powell J.R."/>
            <person name="Prohaska S."/>
            <person name="Pruitt K."/>
            <person name="Puig M."/>
            <person name="Quesneville H."/>
            <person name="Ram K.R."/>
            <person name="Rand D."/>
            <person name="Rasmussen M.D."/>
            <person name="Reed L.K."/>
            <person name="Reenan R."/>
            <person name="Reily A."/>
            <person name="Remington K.A."/>
            <person name="Rieger T.T."/>
            <person name="Ritchie M.G."/>
            <person name="Robin C."/>
            <person name="Rogers Y.H."/>
            <person name="Rohde C."/>
            <person name="Rozas J."/>
            <person name="Rubenfield M.J."/>
            <person name="Ruiz A."/>
            <person name="Russo S."/>
            <person name="Salzberg S.L."/>
            <person name="Sanchez-Gracia A."/>
            <person name="Saranga D.J."/>
            <person name="Sato H."/>
            <person name="Schaeffer S.W."/>
            <person name="Schatz M.C."/>
            <person name="Schlenke T."/>
            <person name="Schwartz R."/>
            <person name="Segarra C."/>
            <person name="Singh R.S."/>
            <person name="Sirot L."/>
            <person name="Sirota M."/>
            <person name="Sisneros N.B."/>
            <person name="Smith C.D."/>
            <person name="Smith T.F."/>
            <person name="Spieth J."/>
            <person name="Stage D.E."/>
            <person name="Stark A."/>
            <person name="Stephan W."/>
            <person name="Strausberg R.L."/>
            <person name="Strempel S."/>
            <person name="Sturgill D."/>
            <person name="Sutton G."/>
            <person name="Sutton G.G."/>
            <person name="Tao W."/>
            <person name="Teichmann S."/>
            <person name="Tobari Y.N."/>
            <person name="Tomimura Y."/>
            <person name="Tsolas J.M."/>
            <person name="Valente V.L."/>
            <person name="Venter E."/>
            <person name="Venter J.C."/>
            <person name="Vicario S."/>
            <person name="Vieira F.G."/>
            <person name="Vilella A.J."/>
            <person name="Villasante A."/>
            <person name="Walenz B."/>
            <person name="Wang J."/>
            <person name="Wasserman M."/>
            <person name="Watts T."/>
            <person name="Wilson D."/>
            <person name="Wilson R.K."/>
            <person name="Wing R.A."/>
            <person name="Wolfner M.F."/>
            <person name="Wong A."/>
            <person name="Wong G.K."/>
            <person name="Wu C.I."/>
            <person name="Wu G."/>
            <person name="Yamamoto D."/>
            <person name="Yang H.P."/>
            <person name="Yang S.P."/>
            <person name="Yorke J.A."/>
            <person name="Yoshida K."/>
            <person name="Zdobnov E."/>
            <person name="Zhang P."/>
            <person name="Zhang Y."/>
            <person name="Zimin A.V."/>
            <person name="Baldwin J."/>
            <person name="Abdouelleil A."/>
            <person name="Abdulkadir J."/>
            <person name="Abebe A."/>
            <person name="Abera B."/>
            <person name="Abreu J."/>
            <person name="Acer S.C."/>
            <person name="Aftuck L."/>
            <person name="Alexander A."/>
            <person name="An P."/>
            <person name="Anderson E."/>
            <person name="Anderson S."/>
            <person name="Arachi H."/>
            <person name="Azer M."/>
            <person name="Bachantsang P."/>
            <person name="Barry A."/>
            <person name="Bayul T."/>
            <person name="Berlin A."/>
            <person name="Bessette D."/>
            <person name="Bloom T."/>
            <person name="Blye J."/>
            <person name="Boguslavskiy L."/>
            <person name="Bonnet C."/>
            <person name="Boukhgalter B."/>
            <person name="Bourzgui I."/>
            <person name="Brown A."/>
            <person name="Cahill P."/>
            <person name="Channer S."/>
            <person name="Cheshatsang Y."/>
            <person name="Chuda L."/>
            <person name="Citroen M."/>
            <person name="Collymore A."/>
            <person name="Cooke P."/>
            <person name="Costello M."/>
            <person name="D'Aco K."/>
            <person name="Daza R."/>
            <person name="De Haan G."/>
            <person name="DeGray S."/>
            <person name="DeMaso C."/>
            <person name="Dhargay N."/>
            <person name="Dooley K."/>
            <person name="Dooley E."/>
            <person name="Doricent M."/>
            <person name="Dorje P."/>
            <person name="Dorjee K."/>
            <person name="Dupes A."/>
            <person name="Elong R."/>
            <person name="Falk J."/>
            <person name="Farina A."/>
            <person name="Faro S."/>
            <person name="Ferguson D."/>
            <person name="Fisher S."/>
            <person name="Foley C.D."/>
            <person name="Franke A."/>
            <person name="Friedrich D."/>
            <person name="Gadbois L."/>
            <person name="Gearin G."/>
            <person name="Gearin C.R."/>
            <person name="Giannoukos G."/>
            <person name="Goode T."/>
            <person name="Graham J."/>
            <person name="Grandbois E."/>
            <person name="Grewal S."/>
            <person name="Gyaltsen K."/>
            <person name="Hafez N."/>
            <person name="Hagos B."/>
            <person name="Hall J."/>
            <person name="Henson C."/>
            <person name="Hollinger A."/>
            <person name="Honan T."/>
            <person name="Huard M.D."/>
            <person name="Hughes L."/>
            <person name="Hurhula B."/>
            <person name="Husby M.E."/>
            <person name="Kamat A."/>
            <person name="Kanga B."/>
            <person name="Kashin S."/>
            <person name="Khazanovich D."/>
            <person name="Kisner P."/>
            <person name="Lance K."/>
            <person name="Lara M."/>
            <person name="Lee W."/>
            <person name="Lennon N."/>
            <person name="Letendre F."/>
            <person name="LeVine R."/>
            <person name="Lipovsky A."/>
            <person name="Liu X."/>
            <person name="Liu J."/>
            <person name="Liu S."/>
            <person name="Lokyitsang T."/>
            <person name="Lokyitsang Y."/>
            <person name="Lubonja R."/>
            <person name="Lui A."/>
            <person name="MacDonald P."/>
            <person name="Magnisalis V."/>
            <person name="Maru K."/>
            <person name="Matthews C."/>
            <person name="McCusker W."/>
            <person name="McDonough S."/>
            <person name="Mehta T."/>
            <person name="Meldrim J."/>
            <person name="Meneus L."/>
            <person name="Mihai O."/>
            <person name="Mihalev A."/>
            <person name="Mihova T."/>
            <person name="Mittelman R."/>
            <person name="Mlenga V."/>
            <person name="Montmayeur A."/>
            <person name="Mulrain L."/>
            <person name="Navidi A."/>
            <person name="Naylor J."/>
            <person name="Negash T."/>
            <person name="Nguyen T."/>
            <person name="Nguyen N."/>
            <person name="Nicol R."/>
            <person name="Norbu C."/>
            <person name="Norbu N."/>
            <person name="Novod N."/>
            <person name="O'Neill B."/>
            <person name="Osman S."/>
            <person name="Markiewicz E."/>
            <person name="Oyono O.L."/>
            <person name="Patti C."/>
            <person name="Phunkhang P."/>
            <person name="Pierre F."/>
            <person name="Priest M."/>
            <person name="Raghuraman S."/>
            <person name="Rege F."/>
            <person name="Reyes R."/>
            <person name="Rise C."/>
            <person name="Rogov P."/>
            <person name="Ross K."/>
            <person name="Ryan E."/>
            <person name="Settipalli S."/>
            <person name="Shea T."/>
            <person name="Sherpa N."/>
            <person name="Shi L."/>
            <person name="Shih D."/>
            <person name="Sparrow T."/>
            <person name="Spaulding J."/>
            <person name="Stalker J."/>
            <person name="Stange-Thomann N."/>
            <person name="Stavropoulos S."/>
            <person name="Stone C."/>
            <person name="Strader C."/>
            <person name="Tesfaye S."/>
            <person name="Thomson T."/>
            <person name="Thoulutsang Y."/>
            <person name="Thoulutsang D."/>
            <person name="Topham K."/>
            <person name="Topping I."/>
            <person name="Tsamla T."/>
            <person name="Vassiliev H."/>
            <person name="Vo A."/>
            <person name="Wangchuk T."/>
            <person name="Wangdi T."/>
            <person name="Weiand M."/>
            <person name="Wilkinson J."/>
            <person name="Wilson A."/>
            <person name="Yadav S."/>
            <person name="Young G."/>
            <person name="Yu Q."/>
            <person name="Zembek L."/>
            <person name="Zhong D."/>
            <person name="Zimmer A."/>
            <person name="Zwirko Z."/>
            <person name="Jaffe D.B."/>
            <person name="Alvarez P."/>
            <person name="Brockman W."/>
            <person name="Butler J."/>
            <person name="Chin C."/>
            <person name="Gnerre S."/>
            <person name="Grabherr M."/>
            <person name="Kleber M."/>
            <person name="Mauceli E."/>
            <person name="MacCallum I."/>
        </authorList>
    </citation>
    <scope>NUCLEOTIDE SEQUENCE [LARGE SCALE GENOMIC DNA]</scope>
    <source>
        <strain evidence="11">MSH-3 / Tucson 14011-0111.49</strain>
    </source>
</reference>
<comment type="similarity">
    <text evidence="1">Belongs to the pyridoxine kinase family.</text>
</comment>
<proteinExistence type="inferred from homology"/>
<keyword evidence="11" id="KW-1185">Reference proteome</keyword>
<evidence type="ECO:0000256" key="2">
    <source>
        <dbReference type="ARBA" id="ARBA00012104"/>
    </source>
</evidence>
<dbReference type="EC" id="2.7.1.35" evidence="2"/>
<keyword evidence="9" id="KW-0472">Membrane</keyword>
<evidence type="ECO:0000313" key="11">
    <source>
        <dbReference type="Proteomes" id="UP000008744"/>
    </source>
</evidence>
<dbReference type="OrthoDB" id="7864031at2759"/>
<dbReference type="SMR" id="B4H1N3"/>
<dbReference type="Gene3D" id="3.40.1190.20">
    <property type="match status" value="1"/>
</dbReference>
<keyword evidence="6" id="KW-0067">ATP-binding</keyword>
<evidence type="ECO:0000256" key="4">
    <source>
        <dbReference type="ARBA" id="ARBA00022741"/>
    </source>
</evidence>
<dbReference type="STRING" id="7234.B4H1N3"/>
<keyword evidence="4" id="KW-0547">Nucleotide-binding</keyword>
<feature type="compositionally biased region" description="Basic and acidic residues" evidence="8">
    <location>
        <begin position="186"/>
        <end position="200"/>
    </location>
</feature>
<evidence type="ECO:0000256" key="9">
    <source>
        <dbReference type="SAM" id="Phobius"/>
    </source>
</evidence>
<evidence type="ECO:0000256" key="7">
    <source>
        <dbReference type="ARBA" id="ARBA00032808"/>
    </source>
</evidence>
<keyword evidence="9" id="KW-0812">Transmembrane</keyword>
<dbReference type="GO" id="GO:0071326">
    <property type="term" value="P:cellular response to monosaccharide stimulus"/>
    <property type="evidence" value="ECO:0007669"/>
    <property type="project" value="EnsemblMetazoa"/>
</dbReference>
<evidence type="ECO:0000256" key="3">
    <source>
        <dbReference type="ARBA" id="ARBA00022679"/>
    </source>
</evidence>
<dbReference type="InterPro" id="IPR029056">
    <property type="entry name" value="Ribokinase-like"/>
</dbReference>
<evidence type="ECO:0000256" key="8">
    <source>
        <dbReference type="SAM" id="MobiDB-lite"/>
    </source>
</evidence>
<dbReference type="SUPFAM" id="SSF53613">
    <property type="entry name" value="Ribokinase-like"/>
    <property type="match status" value="1"/>
</dbReference>
<keyword evidence="5" id="KW-0418">Kinase</keyword>
<gene>
    <name evidence="10" type="primary">Dper\GL27371</name>
    <name evidence="10" type="ORF">Dper_GL27371</name>
</gene>
<feature type="transmembrane region" description="Helical" evidence="9">
    <location>
        <begin position="245"/>
        <end position="268"/>
    </location>
</feature>
<dbReference type="GO" id="GO:0008478">
    <property type="term" value="F:pyridoxal kinase activity"/>
    <property type="evidence" value="ECO:0007669"/>
    <property type="project" value="UniProtKB-EC"/>
</dbReference>
<protein>
    <recommendedName>
        <fullName evidence="2">pyridoxal kinase</fullName>
        <ecNumber evidence="2">2.7.1.35</ecNumber>
    </recommendedName>
    <alternativeName>
        <fullName evidence="7">Pyridoxine kinase</fullName>
    </alternativeName>
</protein>
<evidence type="ECO:0000313" key="10">
    <source>
        <dbReference type="EMBL" id="EDW30210.1"/>
    </source>
</evidence>
<evidence type="ECO:0000256" key="5">
    <source>
        <dbReference type="ARBA" id="ARBA00022777"/>
    </source>
</evidence>
<accession>B4H1N3</accession>
<keyword evidence="9" id="KW-1133">Transmembrane helix</keyword>
<keyword evidence="3" id="KW-0808">Transferase</keyword>
<sequence length="302" mass="32960">MDWFHKRQIKTVVISSSDLGQPGVLRAFLSQLNGPRLAIDIPKQGGKDLVFTGTGDLFASLFLAHSHACEDVSDVFEKTIASLQAVIKRTVASLPHNDGPVKACERELKLVQSKAEIEKPHVLLRAQRLKLDHEIAHAGLTLKTEDMWLPLIFIACLTVASGSGSDGKSGADPAFVPRYSLTAESKNKELDLSPDGDRQRPSISENGHPTQKPWRRGEYVYDSVYTTNWPAPSAPNAMLGLLGPLLAPGLLLMGVNLGALLYMLLGLLGLAPPRSNRHATADDIYRRDRHNLGDGKEAAIYF</sequence>
<dbReference type="PANTHER" id="PTHR10534:SF2">
    <property type="entry name" value="PYRIDOXAL KINASE"/>
    <property type="match status" value="1"/>
</dbReference>
<dbReference type="EMBL" id="CH479202">
    <property type="protein sequence ID" value="EDW30210.1"/>
    <property type="molecule type" value="Genomic_DNA"/>
</dbReference>
<dbReference type="eggNOG" id="KOG2599">
    <property type="taxonomic scope" value="Eukaryota"/>
</dbReference>
<dbReference type="AlphaFoldDB" id="B4H1N3"/>
<dbReference type="Proteomes" id="UP000008744">
    <property type="component" value="Unassembled WGS sequence"/>
</dbReference>